<dbReference type="EMBL" id="JBBPDW010000044">
    <property type="protein sequence ID" value="KAK7533718.1"/>
    <property type="molecule type" value="Genomic_DNA"/>
</dbReference>
<comment type="caution">
    <text evidence="2">The sequence shown here is derived from an EMBL/GenBank/DDBJ whole genome shotgun (WGS) entry which is preliminary data.</text>
</comment>
<reference evidence="2 3" key="1">
    <citation type="submission" date="2024-04" db="EMBL/GenBank/DDBJ databases">
        <title>Phyllosticta paracitricarpa is synonymous to the EU quarantine fungus P. citricarpa based on phylogenomic analyses.</title>
        <authorList>
            <consortium name="Lawrence Berkeley National Laboratory"/>
            <person name="Van Ingen-Buijs V.A."/>
            <person name="Van Westerhoven A.C."/>
            <person name="Haridas S."/>
            <person name="Skiadas P."/>
            <person name="Martin F."/>
            <person name="Groenewald J.Z."/>
            <person name="Crous P.W."/>
            <person name="Seidl M.F."/>
        </authorList>
    </citation>
    <scope>NUCLEOTIDE SEQUENCE [LARGE SCALE GENOMIC DNA]</scope>
    <source>
        <strain evidence="2 3">CBS 122670</strain>
    </source>
</reference>
<evidence type="ECO:0000313" key="2">
    <source>
        <dbReference type="EMBL" id="KAK7533718.1"/>
    </source>
</evidence>
<evidence type="ECO:0000313" key="3">
    <source>
        <dbReference type="Proteomes" id="UP001365128"/>
    </source>
</evidence>
<feature type="region of interest" description="Disordered" evidence="1">
    <location>
        <begin position="151"/>
        <end position="177"/>
    </location>
</feature>
<protein>
    <submittedName>
        <fullName evidence="2">Uncharacterized protein</fullName>
    </submittedName>
</protein>
<dbReference type="Proteomes" id="UP001365128">
    <property type="component" value="Unassembled WGS sequence"/>
</dbReference>
<sequence length="233" mass="25544">MQSGVPHVRRTMWCLMKTAIRVFRCEWSTPQDPSINRAVPVVCQIILKSPMLPQQVHIPPPDDEPPPIPIRRAPSSATAFSMAKLKPVWSRSMWPLTSHRAESAATSDYNRSLSSTFQKDTKPTDCLWLDSTQAAPSVGIQLEARSTCGVSASASDRMSRATRPSEPSDPTGRPIGLLHTNKRRPTVSTFFDQPSDGFERNLLDALSSVAACRFGSACEPLAMFSFGSPAHPP</sequence>
<keyword evidence="3" id="KW-1185">Reference proteome</keyword>
<accession>A0ABR1LGH2</accession>
<proteinExistence type="predicted"/>
<evidence type="ECO:0000256" key="1">
    <source>
        <dbReference type="SAM" id="MobiDB-lite"/>
    </source>
</evidence>
<name>A0ABR1LGH2_9PEZI</name>
<gene>
    <name evidence="2" type="ORF">IWX46DRAFT_320880</name>
</gene>
<organism evidence="2 3">
    <name type="scientific">Phyllosticta citricarpa</name>
    <dbReference type="NCBI Taxonomy" id="55181"/>
    <lineage>
        <taxon>Eukaryota</taxon>
        <taxon>Fungi</taxon>
        <taxon>Dikarya</taxon>
        <taxon>Ascomycota</taxon>
        <taxon>Pezizomycotina</taxon>
        <taxon>Dothideomycetes</taxon>
        <taxon>Dothideomycetes incertae sedis</taxon>
        <taxon>Botryosphaeriales</taxon>
        <taxon>Phyllostictaceae</taxon>
        <taxon>Phyllosticta</taxon>
    </lineage>
</organism>